<protein>
    <submittedName>
        <fullName evidence="3">Transposase</fullName>
    </submittedName>
</protein>
<dbReference type="EMBL" id="UYSL01004188">
    <property type="protein sequence ID" value="VDL66671.1"/>
    <property type="molecule type" value="Genomic_DNA"/>
</dbReference>
<proteinExistence type="predicted"/>
<reference evidence="1 2" key="2">
    <citation type="submission" date="2018-11" db="EMBL/GenBank/DDBJ databases">
        <authorList>
            <consortium name="Pathogen Informatics"/>
        </authorList>
    </citation>
    <scope>NUCLEOTIDE SEQUENCE [LARGE SCALE GENOMIC DNA]</scope>
</reference>
<organism evidence="3">
    <name type="scientific">Nippostrongylus brasiliensis</name>
    <name type="common">Rat hookworm</name>
    <dbReference type="NCBI Taxonomy" id="27835"/>
    <lineage>
        <taxon>Eukaryota</taxon>
        <taxon>Metazoa</taxon>
        <taxon>Ecdysozoa</taxon>
        <taxon>Nematoda</taxon>
        <taxon>Chromadorea</taxon>
        <taxon>Rhabditida</taxon>
        <taxon>Rhabditina</taxon>
        <taxon>Rhabditomorpha</taxon>
        <taxon>Strongyloidea</taxon>
        <taxon>Heligmosomidae</taxon>
        <taxon>Nippostrongylus</taxon>
    </lineage>
</organism>
<keyword evidence="2" id="KW-1185">Reference proteome</keyword>
<evidence type="ECO:0000313" key="2">
    <source>
        <dbReference type="Proteomes" id="UP000271162"/>
    </source>
</evidence>
<dbReference type="Proteomes" id="UP000271162">
    <property type="component" value="Unassembled WGS sequence"/>
</dbReference>
<gene>
    <name evidence="1" type="ORF">NBR_LOCUS3082</name>
</gene>
<evidence type="ECO:0000313" key="1">
    <source>
        <dbReference type="EMBL" id="VDL66671.1"/>
    </source>
</evidence>
<dbReference type="WBParaSite" id="NBR_0000308101-mRNA-1">
    <property type="protein sequence ID" value="NBR_0000308101-mRNA-1"/>
    <property type="gene ID" value="NBR_0000308101"/>
</dbReference>
<sequence>MCDVINAGLDQLFSSREFPHLKVIATPGRNQFCVSCRYADRRPKVFTSPYQLLSAVSYLSRNSLLELNPWT</sequence>
<reference evidence="3" key="1">
    <citation type="submission" date="2017-02" db="UniProtKB">
        <authorList>
            <consortium name="WormBaseParasite"/>
        </authorList>
    </citation>
    <scope>IDENTIFICATION</scope>
</reference>
<accession>A0A0N4XKM9</accession>
<name>A0A0N4XKM9_NIPBR</name>
<dbReference type="AlphaFoldDB" id="A0A0N4XKM9"/>
<evidence type="ECO:0000313" key="3">
    <source>
        <dbReference type="WBParaSite" id="NBR_0000308101-mRNA-1"/>
    </source>
</evidence>